<sequence length="111" mass="12220">MKKFGYFALIAVLLGTSAFAEKQTNQATLRDVQPTNFGPAKKKHQQYDLSILVPGRSYQCRTPDNRNFNATDFLVGSMITFTANGKSGEVKTAAGKKEKCTITRVEDAPTQ</sequence>
<protein>
    <submittedName>
        <fullName evidence="2">Uncharacterized protein</fullName>
    </submittedName>
</protein>
<feature type="chain" id="PRO_5016362804" evidence="1">
    <location>
        <begin position="21"/>
        <end position="111"/>
    </location>
</feature>
<gene>
    <name evidence="2" type="ORF">ACPOL_2482</name>
</gene>
<dbReference type="AlphaFoldDB" id="A0A2Z5FZ36"/>
<dbReference type="KEGG" id="abas:ACPOL_2482"/>
<evidence type="ECO:0000313" key="3">
    <source>
        <dbReference type="Proteomes" id="UP000253606"/>
    </source>
</evidence>
<keyword evidence="3" id="KW-1185">Reference proteome</keyword>
<organism evidence="2 3">
    <name type="scientific">Acidisarcina polymorpha</name>
    <dbReference type="NCBI Taxonomy" id="2211140"/>
    <lineage>
        <taxon>Bacteria</taxon>
        <taxon>Pseudomonadati</taxon>
        <taxon>Acidobacteriota</taxon>
        <taxon>Terriglobia</taxon>
        <taxon>Terriglobales</taxon>
        <taxon>Acidobacteriaceae</taxon>
        <taxon>Acidisarcina</taxon>
    </lineage>
</organism>
<proteinExistence type="predicted"/>
<evidence type="ECO:0000256" key="1">
    <source>
        <dbReference type="SAM" id="SignalP"/>
    </source>
</evidence>
<evidence type="ECO:0000313" key="2">
    <source>
        <dbReference type="EMBL" id="AXC11804.1"/>
    </source>
</evidence>
<dbReference type="RefSeq" id="WP_114207184.1">
    <property type="nucleotide sequence ID" value="NZ_CP030840.1"/>
</dbReference>
<name>A0A2Z5FZ36_9BACT</name>
<dbReference type="OrthoDB" id="122747at2"/>
<accession>A0A2Z5FZ36</accession>
<dbReference type="EMBL" id="CP030840">
    <property type="protein sequence ID" value="AXC11804.1"/>
    <property type="molecule type" value="Genomic_DNA"/>
</dbReference>
<reference evidence="2 3" key="1">
    <citation type="journal article" date="2018" name="Front. Microbiol.">
        <title>Hydrolytic Capabilities as a Key to Environmental Success: Chitinolytic and Cellulolytic Acidobacteria From Acidic Sub-arctic Soils and Boreal Peatlands.</title>
        <authorList>
            <person name="Belova S.E."/>
            <person name="Ravin N.V."/>
            <person name="Pankratov T.A."/>
            <person name="Rakitin A.L."/>
            <person name="Ivanova A.A."/>
            <person name="Beletsky A.V."/>
            <person name="Mardanov A.V."/>
            <person name="Sinninghe Damste J.S."/>
            <person name="Dedysh S.N."/>
        </authorList>
    </citation>
    <scope>NUCLEOTIDE SEQUENCE [LARGE SCALE GENOMIC DNA]</scope>
    <source>
        <strain evidence="2 3">SBC82</strain>
    </source>
</reference>
<dbReference type="Proteomes" id="UP000253606">
    <property type="component" value="Chromosome"/>
</dbReference>
<keyword evidence="1" id="KW-0732">Signal</keyword>
<feature type="signal peptide" evidence="1">
    <location>
        <begin position="1"/>
        <end position="20"/>
    </location>
</feature>